<dbReference type="Gene3D" id="3.30.420.10">
    <property type="entry name" value="Ribonuclease H-like superfamily/Ribonuclease H"/>
    <property type="match status" value="1"/>
</dbReference>
<keyword evidence="4" id="KW-0963">Cytoplasm</keyword>
<comment type="cofactor">
    <cofactor evidence="9">
        <name>Mn(2+)</name>
        <dbReference type="ChEBI" id="CHEBI:29035"/>
    </cofactor>
    <cofactor evidence="9">
        <name>Mg(2+)</name>
        <dbReference type="ChEBI" id="CHEBI:18420"/>
    </cofactor>
    <text evidence="9">Manganese or magnesium. Binds 1 divalent metal ion per monomer in the absence of substrate. May bind a second metal ion after substrate binding.</text>
</comment>
<dbReference type="InterPro" id="IPR036397">
    <property type="entry name" value="RNaseH_sf"/>
</dbReference>
<dbReference type="GO" id="GO:0006298">
    <property type="term" value="P:mismatch repair"/>
    <property type="evidence" value="ECO:0007669"/>
    <property type="project" value="TreeGrafter"/>
</dbReference>
<dbReference type="GO" id="GO:0043137">
    <property type="term" value="P:DNA replication, removal of RNA primer"/>
    <property type="evidence" value="ECO:0007669"/>
    <property type="project" value="TreeGrafter"/>
</dbReference>
<keyword evidence="6 9" id="KW-0479">Metal-binding</keyword>
<keyword evidence="8 9" id="KW-0378">Hydrolase</keyword>
<keyword evidence="7 9" id="KW-0255">Endonuclease</keyword>
<evidence type="ECO:0000256" key="5">
    <source>
        <dbReference type="ARBA" id="ARBA00022722"/>
    </source>
</evidence>
<comment type="catalytic activity">
    <reaction evidence="1 9 10">
        <text>Endonucleolytic cleavage to 5'-phosphomonoester.</text>
        <dbReference type="EC" id="3.1.26.4"/>
    </reaction>
</comment>
<keyword evidence="13" id="KW-1185">Reference proteome</keyword>
<feature type="binding site" evidence="9">
    <location>
        <position position="9"/>
    </location>
    <ligand>
        <name>a divalent metal cation</name>
        <dbReference type="ChEBI" id="CHEBI:60240"/>
    </ligand>
</feature>
<dbReference type="InterPro" id="IPR012337">
    <property type="entry name" value="RNaseH-like_sf"/>
</dbReference>
<dbReference type="PROSITE" id="PS51975">
    <property type="entry name" value="RNASE_H_2"/>
    <property type="match status" value="1"/>
</dbReference>
<dbReference type="GO" id="GO:0046872">
    <property type="term" value="F:metal ion binding"/>
    <property type="evidence" value="ECO:0007669"/>
    <property type="project" value="UniProtKB-KW"/>
</dbReference>
<evidence type="ECO:0000256" key="3">
    <source>
        <dbReference type="ARBA" id="ARBA00004496"/>
    </source>
</evidence>
<comment type="subcellular location">
    <subcellularLocation>
        <location evidence="3">Cytoplasm</location>
    </subcellularLocation>
</comment>
<dbReference type="EMBL" id="MRZU01000005">
    <property type="protein sequence ID" value="OUJ18069.1"/>
    <property type="molecule type" value="Genomic_DNA"/>
</dbReference>
<evidence type="ECO:0000259" key="11">
    <source>
        <dbReference type="PROSITE" id="PS51975"/>
    </source>
</evidence>
<sequence length="203" mass="23003">MEESYLGIDEVGVGEAVGPLIIGYVLVDNQELSLLSSLDLRDPKKLNRNAIQRLGDEIFSIAKTGTIVISPTEIESLKENGTPLQEIEDKSIISLINSISPSHLYIDCYYPTTKMLRTRITQGLNGQSREIKLHINHRAEEKWDIVCAAAIIAKIHQKRNLDRLRNIHGDIFGSGNASDRKTREFIQKFNKETLPYYVRKNNL</sequence>
<organism evidence="12 13">
    <name type="scientific">Methanonatronarchaeum thermophilum</name>
    <dbReference type="NCBI Taxonomy" id="1927129"/>
    <lineage>
        <taxon>Archaea</taxon>
        <taxon>Methanobacteriati</taxon>
        <taxon>Methanobacteriota</taxon>
        <taxon>Methanonatronarchaeia</taxon>
        <taxon>Methanonatronarchaeales</taxon>
        <taxon>Methanonatronarchaeaceae</taxon>
        <taxon>Methanonatronarchaeum</taxon>
    </lineage>
</organism>
<dbReference type="GO" id="GO:0003723">
    <property type="term" value="F:RNA binding"/>
    <property type="evidence" value="ECO:0007669"/>
    <property type="project" value="UniProtKB-UniRule"/>
</dbReference>
<dbReference type="Proteomes" id="UP000195137">
    <property type="component" value="Unassembled WGS sequence"/>
</dbReference>
<comment type="similarity">
    <text evidence="10">Belongs to the RNase HII family.</text>
</comment>
<evidence type="ECO:0000256" key="9">
    <source>
        <dbReference type="PROSITE-ProRule" id="PRU01319"/>
    </source>
</evidence>
<dbReference type="RefSeq" id="WP_086637875.1">
    <property type="nucleotide sequence ID" value="NZ_MRZU01000005.1"/>
</dbReference>
<dbReference type="Pfam" id="PF01351">
    <property type="entry name" value="RNase_HII"/>
    <property type="match status" value="1"/>
</dbReference>
<comment type="function">
    <text evidence="2 10">Endonuclease that specifically degrades the RNA of RNA-DNA hybrids.</text>
</comment>
<evidence type="ECO:0000256" key="4">
    <source>
        <dbReference type="ARBA" id="ARBA00022490"/>
    </source>
</evidence>
<feature type="binding site" evidence="9">
    <location>
        <position position="107"/>
    </location>
    <ligand>
        <name>a divalent metal cation</name>
        <dbReference type="ChEBI" id="CHEBI:60240"/>
    </ligand>
</feature>
<evidence type="ECO:0000256" key="6">
    <source>
        <dbReference type="ARBA" id="ARBA00022723"/>
    </source>
</evidence>
<dbReference type="SUPFAM" id="SSF53098">
    <property type="entry name" value="Ribonuclease H-like"/>
    <property type="match status" value="1"/>
</dbReference>
<evidence type="ECO:0000256" key="7">
    <source>
        <dbReference type="ARBA" id="ARBA00022759"/>
    </source>
</evidence>
<dbReference type="PANTHER" id="PTHR10954:SF23">
    <property type="entry name" value="RIBONUCLEASE"/>
    <property type="match status" value="1"/>
</dbReference>
<comment type="caution">
    <text evidence="12">The sequence shown here is derived from an EMBL/GenBank/DDBJ whole genome shotgun (WGS) entry which is preliminary data.</text>
</comment>
<name>A0A1Y3G9J5_9EURY</name>
<dbReference type="InterPro" id="IPR001352">
    <property type="entry name" value="RNase_HII/HIII"/>
</dbReference>
<dbReference type="GO" id="GO:0004523">
    <property type="term" value="F:RNA-DNA hybrid ribonuclease activity"/>
    <property type="evidence" value="ECO:0007669"/>
    <property type="project" value="UniProtKB-UniRule"/>
</dbReference>
<evidence type="ECO:0000256" key="1">
    <source>
        <dbReference type="ARBA" id="ARBA00000077"/>
    </source>
</evidence>
<dbReference type="AlphaFoldDB" id="A0A1Y3G9J5"/>
<evidence type="ECO:0000256" key="8">
    <source>
        <dbReference type="ARBA" id="ARBA00022801"/>
    </source>
</evidence>
<evidence type="ECO:0000313" key="13">
    <source>
        <dbReference type="Proteomes" id="UP000195137"/>
    </source>
</evidence>
<dbReference type="InterPro" id="IPR024567">
    <property type="entry name" value="RNase_HII/HIII_dom"/>
</dbReference>
<evidence type="ECO:0000256" key="2">
    <source>
        <dbReference type="ARBA" id="ARBA00004065"/>
    </source>
</evidence>
<dbReference type="EC" id="3.1.26.4" evidence="10"/>
<feature type="domain" description="RNase H type-2" evidence="11">
    <location>
        <begin position="3"/>
        <end position="203"/>
    </location>
</feature>
<dbReference type="GO" id="GO:0005737">
    <property type="term" value="C:cytoplasm"/>
    <property type="evidence" value="ECO:0007669"/>
    <property type="project" value="UniProtKB-SubCell"/>
</dbReference>
<dbReference type="PANTHER" id="PTHR10954">
    <property type="entry name" value="RIBONUCLEASE H2 SUBUNIT A"/>
    <property type="match status" value="1"/>
</dbReference>
<evidence type="ECO:0000256" key="10">
    <source>
        <dbReference type="RuleBase" id="RU003515"/>
    </source>
</evidence>
<feature type="binding site" evidence="9">
    <location>
        <position position="10"/>
    </location>
    <ligand>
        <name>a divalent metal cation</name>
        <dbReference type="ChEBI" id="CHEBI:60240"/>
    </ligand>
</feature>
<accession>A0A1Y3G9J5</accession>
<reference evidence="12 13" key="1">
    <citation type="submission" date="2016-12" db="EMBL/GenBank/DDBJ databases">
        <title>Discovery of methanogenic haloarchaea.</title>
        <authorList>
            <person name="Sorokin D.Y."/>
            <person name="Makarova K.S."/>
            <person name="Abbas B."/>
            <person name="Ferrer M."/>
            <person name="Golyshin P.N."/>
        </authorList>
    </citation>
    <scope>NUCLEOTIDE SEQUENCE [LARGE SCALE GENOMIC DNA]</scope>
    <source>
        <strain evidence="12">AMET1</strain>
    </source>
</reference>
<evidence type="ECO:0000313" key="12">
    <source>
        <dbReference type="EMBL" id="OUJ18069.1"/>
    </source>
</evidence>
<protein>
    <recommendedName>
        <fullName evidence="10">Ribonuclease</fullName>
        <ecNumber evidence="10">3.1.26.4</ecNumber>
    </recommendedName>
</protein>
<gene>
    <name evidence="12" type="ORF">AMET1_1511</name>
</gene>
<proteinExistence type="inferred from homology"/>
<dbReference type="GO" id="GO:0032299">
    <property type="term" value="C:ribonuclease H2 complex"/>
    <property type="evidence" value="ECO:0007669"/>
    <property type="project" value="TreeGrafter"/>
</dbReference>
<keyword evidence="5 9" id="KW-0540">Nuclease</keyword>